<dbReference type="SMART" id="SM00879">
    <property type="entry name" value="Brix"/>
    <property type="match status" value="1"/>
</dbReference>
<feature type="region of interest" description="Disordered" evidence="1">
    <location>
        <begin position="329"/>
        <end position="419"/>
    </location>
</feature>
<feature type="compositionally biased region" description="Basic and acidic residues" evidence="1">
    <location>
        <begin position="329"/>
        <end position="340"/>
    </location>
</feature>
<evidence type="ECO:0000259" key="3">
    <source>
        <dbReference type="PROSITE" id="PS50833"/>
    </source>
</evidence>
<comment type="caution">
    <text evidence="4">The sequence shown here is derived from an EMBL/GenBank/DDBJ whole genome shotgun (WGS) entry which is preliminary data.</text>
</comment>
<dbReference type="AlphaFoldDB" id="A0A2T9YS55"/>
<dbReference type="GO" id="GO:0030687">
    <property type="term" value="C:preribosome, large subunit precursor"/>
    <property type="evidence" value="ECO:0007669"/>
    <property type="project" value="TreeGrafter"/>
</dbReference>
<keyword evidence="2" id="KW-0472">Membrane</keyword>
<evidence type="ECO:0000256" key="1">
    <source>
        <dbReference type="SAM" id="MobiDB-lite"/>
    </source>
</evidence>
<dbReference type="GO" id="GO:0000027">
    <property type="term" value="P:ribosomal large subunit assembly"/>
    <property type="evidence" value="ECO:0007669"/>
    <property type="project" value="TreeGrafter"/>
</dbReference>
<dbReference type="EMBL" id="MBFR01000063">
    <property type="protein sequence ID" value="PVU95175.1"/>
    <property type="molecule type" value="Genomic_DNA"/>
</dbReference>
<feature type="compositionally biased region" description="Polar residues" evidence="1">
    <location>
        <begin position="382"/>
        <end position="391"/>
    </location>
</feature>
<dbReference type="Proteomes" id="UP000245383">
    <property type="component" value="Unassembled WGS sequence"/>
</dbReference>
<feature type="domain" description="Brix" evidence="3">
    <location>
        <begin position="21"/>
        <end position="302"/>
    </location>
</feature>
<evidence type="ECO:0000313" key="5">
    <source>
        <dbReference type="Proteomes" id="UP000245383"/>
    </source>
</evidence>
<reference evidence="4 5" key="1">
    <citation type="journal article" date="2018" name="MBio">
        <title>Comparative Genomics Reveals the Core Gene Toolbox for the Fungus-Insect Symbiosis.</title>
        <authorList>
            <person name="Wang Y."/>
            <person name="Stata M."/>
            <person name="Wang W."/>
            <person name="Stajich J.E."/>
            <person name="White M.M."/>
            <person name="Moncalvo J.M."/>
        </authorList>
    </citation>
    <scope>NUCLEOTIDE SEQUENCE [LARGE SCALE GENOMIC DNA]</scope>
    <source>
        <strain evidence="4 5">SWE-8-4</strain>
    </source>
</reference>
<keyword evidence="2" id="KW-1133">Transmembrane helix</keyword>
<dbReference type="PANTHER" id="PTHR12661">
    <property type="entry name" value="PETER PAN-RELATED"/>
    <property type="match status" value="1"/>
</dbReference>
<dbReference type="GO" id="GO:0019843">
    <property type="term" value="F:rRNA binding"/>
    <property type="evidence" value="ECO:0007669"/>
    <property type="project" value="InterPro"/>
</dbReference>
<dbReference type="GO" id="GO:0006364">
    <property type="term" value="P:rRNA processing"/>
    <property type="evidence" value="ECO:0007669"/>
    <property type="project" value="InterPro"/>
</dbReference>
<keyword evidence="5" id="KW-1185">Reference proteome</keyword>
<feature type="transmembrane region" description="Helical" evidence="2">
    <location>
        <begin position="65"/>
        <end position="85"/>
    </location>
</feature>
<evidence type="ECO:0000313" key="4">
    <source>
        <dbReference type="EMBL" id="PVU95175.1"/>
    </source>
</evidence>
<dbReference type="Pfam" id="PF04427">
    <property type="entry name" value="Brix"/>
    <property type="match status" value="1"/>
</dbReference>
<dbReference type="InterPro" id="IPR045112">
    <property type="entry name" value="PPAN-like"/>
</dbReference>
<proteinExistence type="predicted"/>
<gene>
    <name evidence="4" type="ORF">BB561_001997</name>
</gene>
<feature type="compositionally biased region" description="Acidic residues" evidence="1">
    <location>
        <begin position="392"/>
        <end position="419"/>
    </location>
</feature>
<dbReference type="PROSITE" id="PS50833">
    <property type="entry name" value="BRIX"/>
    <property type="match status" value="1"/>
</dbReference>
<accession>A0A2T9YS55</accession>
<dbReference type="OrthoDB" id="10261452at2759"/>
<dbReference type="InterPro" id="IPR007109">
    <property type="entry name" value="Brix"/>
</dbReference>
<dbReference type="STRING" id="133385.A0A2T9YS55"/>
<name>A0A2T9YS55_9FUNG</name>
<keyword evidence="2" id="KW-0812">Transmembrane</keyword>
<dbReference type="PANTHER" id="PTHR12661:SF5">
    <property type="entry name" value="SUPPRESSOR OF SWI4 1 HOMOLOG"/>
    <property type="match status" value="1"/>
</dbReference>
<evidence type="ECO:0000256" key="2">
    <source>
        <dbReference type="SAM" id="Phobius"/>
    </source>
</evidence>
<sequence length="419" mass="47336">MGKARKRKRTQKPAEAKENVPRSFVVRFGKVGPAVNELVSDFRRVMEPNTASRLRERKNNKLRDYLMVAGQLGVSHIVLFSHSMVGTNMRLSTLPRGPALSFRVKQFSLAKDCRALQKTPKALGSEFKTPPLLILNNFGSQEEKGVQFKLMTAMFQNMFPAIDPLTMQLADVRRVVLLNYNDSTQTVEFRHYLVTVNVVGVSKGIKTLMQVSNNVAQSVNSSTNPLKKKLDLSQLNDIGEYILNQGYASDSEIEDNGESKVTLSQNYIGRGNRVSEQRSVKLVEIGPRMELELVKIEAGLFEGDIMYHKYIHKTAAEIEQIKRKKQRLLSEKAKRKKEQDANVARKKAEKDSKKKKQVGFADQDQTPTNSDDDSQTEDSENKLASQNYNSDTSEDGDEQADNSEYDDEFDGNILDQDMD</sequence>
<organism evidence="4 5">
    <name type="scientific">Smittium simulii</name>
    <dbReference type="NCBI Taxonomy" id="133385"/>
    <lineage>
        <taxon>Eukaryota</taxon>
        <taxon>Fungi</taxon>
        <taxon>Fungi incertae sedis</taxon>
        <taxon>Zoopagomycota</taxon>
        <taxon>Kickxellomycotina</taxon>
        <taxon>Harpellomycetes</taxon>
        <taxon>Harpellales</taxon>
        <taxon>Legeriomycetaceae</taxon>
        <taxon>Smittium</taxon>
    </lineage>
</organism>
<protein>
    <recommendedName>
        <fullName evidence="3">Brix domain-containing protein</fullName>
    </recommendedName>
</protein>